<name>A0A6H9SSB8_9BURK</name>
<dbReference type="OrthoDB" id="9030325at2"/>
<evidence type="ECO:0000313" key="2">
    <source>
        <dbReference type="EMBL" id="KAB0631575.1"/>
    </source>
</evidence>
<accession>A0A6H9SSB8</accession>
<evidence type="ECO:0000313" key="3">
    <source>
        <dbReference type="Proteomes" id="UP000430232"/>
    </source>
</evidence>
<protein>
    <submittedName>
        <fullName evidence="2">Uncharacterized protein</fullName>
    </submittedName>
</protein>
<dbReference type="EMBL" id="VZOJ01000158">
    <property type="protein sequence ID" value="KAB0631575.1"/>
    <property type="molecule type" value="Genomic_DNA"/>
</dbReference>
<keyword evidence="3" id="KW-1185">Reference proteome</keyword>
<dbReference type="AlphaFoldDB" id="A0A6H9SSB8"/>
<comment type="caution">
    <text evidence="2">The sequence shown here is derived from an EMBL/GenBank/DDBJ whole genome shotgun (WGS) entry which is preliminary data.</text>
</comment>
<reference evidence="2 3" key="1">
    <citation type="submission" date="2019-09" db="EMBL/GenBank/DDBJ databases">
        <title>Draft genome sequences of 48 bacterial type strains from the CCUG.</title>
        <authorList>
            <person name="Tunovic T."/>
            <person name="Pineiro-Iglesias B."/>
            <person name="Unosson C."/>
            <person name="Inganas E."/>
            <person name="Ohlen M."/>
            <person name="Cardew S."/>
            <person name="Jensie-Markopoulos S."/>
            <person name="Salva-Serra F."/>
            <person name="Jaen-Luchoro D."/>
            <person name="Karlsson R."/>
            <person name="Svensson-Stadler L."/>
            <person name="Chun J."/>
            <person name="Moore E."/>
        </authorList>
    </citation>
    <scope>NUCLEOTIDE SEQUENCE [LARGE SCALE GENOMIC DNA]</scope>
    <source>
        <strain evidence="2 3">CCUG 54555</strain>
    </source>
</reference>
<dbReference type="Proteomes" id="UP000430232">
    <property type="component" value="Unassembled WGS sequence"/>
</dbReference>
<feature type="region of interest" description="Disordered" evidence="1">
    <location>
        <begin position="45"/>
        <end position="68"/>
    </location>
</feature>
<sequence>MRATPNFRARTRLNCIPAFQPGLCLCRQNPADYAHDEARRGLGADVSAHTRPIGDAAPLTSCRQTNRS</sequence>
<gene>
    <name evidence="2" type="ORF">F7R21_31385</name>
</gene>
<proteinExistence type="predicted"/>
<organism evidence="2 3">
    <name type="scientific">Burkholderia latens</name>
    <dbReference type="NCBI Taxonomy" id="488446"/>
    <lineage>
        <taxon>Bacteria</taxon>
        <taxon>Pseudomonadati</taxon>
        <taxon>Pseudomonadota</taxon>
        <taxon>Betaproteobacteria</taxon>
        <taxon>Burkholderiales</taxon>
        <taxon>Burkholderiaceae</taxon>
        <taxon>Burkholderia</taxon>
        <taxon>Burkholderia cepacia complex</taxon>
    </lineage>
</organism>
<evidence type="ECO:0000256" key="1">
    <source>
        <dbReference type="SAM" id="MobiDB-lite"/>
    </source>
</evidence>